<dbReference type="Gene3D" id="3.40.50.920">
    <property type="match status" value="1"/>
</dbReference>
<dbReference type="InterPro" id="IPR049557">
    <property type="entry name" value="Transketolase_CS"/>
</dbReference>
<keyword evidence="4 10" id="KW-0808">Transferase</keyword>
<dbReference type="SMART" id="SM00861">
    <property type="entry name" value="Transket_pyr"/>
    <property type="match status" value="1"/>
</dbReference>
<evidence type="ECO:0000313" key="12">
    <source>
        <dbReference type="EMBL" id="PAB60971.1"/>
    </source>
</evidence>
<feature type="binding site" evidence="10">
    <location>
        <position position="289"/>
    </location>
    <ligand>
        <name>thiamine diphosphate</name>
        <dbReference type="ChEBI" id="CHEBI:58937"/>
    </ligand>
</feature>
<dbReference type="OrthoDB" id="9803371at2"/>
<evidence type="ECO:0000256" key="8">
    <source>
        <dbReference type="ARBA" id="ARBA00023052"/>
    </source>
</evidence>
<dbReference type="Pfam" id="PF02780">
    <property type="entry name" value="Transketolase_C"/>
    <property type="match status" value="1"/>
</dbReference>
<protein>
    <recommendedName>
        <fullName evidence="10">1-deoxy-D-xylulose-5-phosphate synthase</fullName>
        <ecNumber evidence="10">2.2.1.7</ecNumber>
    </recommendedName>
    <alternativeName>
        <fullName evidence="10">1-deoxyxylulose-5-phosphate synthase</fullName>
        <shortName evidence="10">DXP synthase</shortName>
        <shortName evidence="10">DXPS</shortName>
    </alternativeName>
</protein>
<evidence type="ECO:0000256" key="4">
    <source>
        <dbReference type="ARBA" id="ARBA00022679"/>
    </source>
</evidence>
<feature type="domain" description="Transketolase-like pyrimidine-binding" evidence="11">
    <location>
        <begin position="321"/>
        <end position="484"/>
    </location>
</feature>
<comment type="subunit">
    <text evidence="3 10">Homodimer.</text>
</comment>
<evidence type="ECO:0000256" key="1">
    <source>
        <dbReference type="ARBA" id="ARBA00004980"/>
    </source>
</evidence>
<dbReference type="GO" id="GO:0000287">
    <property type="term" value="F:magnesium ion binding"/>
    <property type="evidence" value="ECO:0007669"/>
    <property type="project" value="UniProtKB-UniRule"/>
</dbReference>
<organism evidence="12 13">
    <name type="scientific">Anaeromicrobium sediminis</name>
    <dbReference type="NCBI Taxonomy" id="1478221"/>
    <lineage>
        <taxon>Bacteria</taxon>
        <taxon>Bacillati</taxon>
        <taxon>Bacillota</taxon>
        <taxon>Clostridia</taxon>
        <taxon>Peptostreptococcales</taxon>
        <taxon>Thermotaleaceae</taxon>
        <taxon>Anaeromicrobium</taxon>
    </lineage>
</organism>
<evidence type="ECO:0000259" key="11">
    <source>
        <dbReference type="SMART" id="SM00861"/>
    </source>
</evidence>
<dbReference type="PANTHER" id="PTHR43322">
    <property type="entry name" value="1-D-DEOXYXYLULOSE 5-PHOSPHATE SYNTHASE-RELATED"/>
    <property type="match status" value="1"/>
</dbReference>
<evidence type="ECO:0000256" key="7">
    <source>
        <dbReference type="ARBA" id="ARBA00022977"/>
    </source>
</evidence>
<dbReference type="HAMAP" id="MF_00315">
    <property type="entry name" value="DXP_synth"/>
    <property type="match status" value="1"/>
</dbReference>
<feature type="binding site" evidence="10">
    <location>
        <position position="149"/>
    </location>
    <ligand>
        <name>Mg(2+)</name>
        <dbReference type="ChEBI" id="CHEBI:18420"/>
    </ligand>
</feature>
<dbReference type="GO" id="GO:0030976">
    <property type="term" value="F:thiamine pyrophosphate binding"/>
    <property type="evidence" value="ECO:0007669"/>
    <property type="project" value="UniProtKB-UniRule"/>
</dbReference>
<evidence type="ECO:0000256" key="5">
    <source>
        <dbReference type="ARBA" id="ARBA00022723"/>
    </source>
</evidence>
<dbReference type="InterPro" id="IPR009014">
    <property type="entry name" value="Transketo_C/PFOR_II"/>
</dbReference>
<feature type="binding site" evidence="10">
    <location>
        <position position="178"/>
    </location>
    <ligand>
        <name>thiamine diphosphate</name>
        <dbReference type="ChEBI" id="CHEBI:58937"/>
    </ligand>
</feature>
<keyword evidence="13" id="KW-1185">Reference proteome</keyword>
<feature type="binding site" evidence="10">
    <location>
        <position position="372"/>
    </location>
    <ligand>
        <name>thiamine diphosphate</name>
        <dbReference type="ChEBI" id="CHEBI:58937"/>
    </ligand>
</feature>
<dbReference type="GO" id="GO:0019288">
    <property type="term" value="P:isopentenyl diphosphate biosynthetic process, methylerythritol 4-phosphate pathway"/>
    <property type="evidence" value="ECO:0007669"/>
    <property type="project" value="TreeGrafter"/>
</dbReference>
<dbReference type="GO" id="GO:0008661">
    <property type="term" value="F:1-deoxy-D-xylulose-5-phosphate synthase activity"/>
    <property type="evidence" value="ECO:0007669"/>
    <property type="project" value="UniProtKB-UniRule"/>
</dbReference>
<dbReference type="NCBIfam" id="NF003933">
    <property type="entry name" value="PRK05444.2-2"/>
    <property type="match status" value="1"/>
</dbReference>
<comment type="cofactor">
    <cofactor evidence="10">
        <name>thiamine diphosphate</name>
        <dbReference type="ChEBI" id="CHEBI:58937"/>
    </cofactor>
    <text evidence="10">Binds 1 thiamine pyrophosphate per subunit.</text>
</comment>
<dbReference type="PANTHER" id="PTHR43322:SF5">
    <property type="entry name" value="1-DEOXY-D-XYLULOSE-5-PHOSPHATE SYNTHASE, CHLOROPLASTIC"/>
    <property type="match status" value="1"/>
</dbReference>
<evidence type="ECO:0000256" key="6">
    <source>
        <dbReference type="ARBA" id="ARBA00022842"/>
    </source>
</evidence>
<dbReference type="CDD" id="cd02007">
    <property type="entry name" value="TPP_DXS"/>
    <property type="match status" value="1"/>
</dbReference>
<dbReference type="InterPro" id="IPR005475">
    <property type="entry name" value="Transketolase-like_Pyr-bd"/>
</dbReference>
<dbReference type="UniPathway" id="UPA00064">
    <property type="reaction ID" value="UER00091"/>
</dbReference>
<evidence type="ECO:0000256" key="9">
    <source>
        <dbReference type="ARBA" id="ARBA00023229"/>
    </source>
</evidence>
<evidence type="ECO:0000256" key="2">
    <source>
        <dbReference type="ARBA" id="ARBA00011081"/>
    </source>
</evidence>
<dbReference type="EC" id="2.2.1.7" evidence="10"/>
<dbReference type="NCBIfam" id="TIGR00204">
    <property type="entry name" value="dxs"/>
    <property type="match status" value="1"/>
</dbReference>
<dbReference type="SUPFAM" id="SSF52518">
    <property type="entry name" value="Thiamin diphosphate-binding fold (THDP-binding)"/>
    <property type="match status" value="2"/>
</dbReference>
<dbReference type="GO" id="GO:0005829">
    <property type="term" value="C:cytosol"/>
    <property type="evidence" value="ECO:0007669"/>
    <property type="project" value="TreeGrafter"/>
</dbReference>
<name>A0A267MMZ1_9FIRM</name>
<feature type="binding site" evidence="10">
    <location>
        <begin position="150"/>
        <end position="151"/>
    </location>
    <ligand>
        <name>thiamine diphosphate</name>
        <dbReference type="ChEBI" id="CHEBI:58937"/>
    </ligand>
</feature>
<keyword evidence="7 10" id="KW-0784">Thiamine biosynthesis</keyword>
<dbReference type="SUPFAM" id="SSF52922">
    <property type="entry name" value="TK C-terminal domain-like"/>
    <property type="match status" value="1"/>
</dbReference>
<comment type="catalytic activity">
    <reaction evidence="10">
        <text>D-glyceraldehyde 3-phosphate + pyruvate + H(+) = 1-deoxy-D-xylulose 5-phosphate + CO2</text>
        <dbReference type="Rhea" id="RHEA:12605"/>
        <dbReference type="ChEBI" id="CHEBI:15361"/>
        <dbReference type="ChEBI" id="CHEBI:15378"/>
        <dbReference type="ChEBI" id="CHEBI:16526"/>
        <dbReference type="ChEBI" id="CHEBI:57792"/>
        <dbReference type="ChEBI" id="CHEBI:59776"/>
        <dbReference type="EC" id="2.2.1.7"/>
    </reaction>
</comment>
<feature type="binding site" evidence="10">
    <location>
        <position position="178"/>
    </location>
    <ligand>
        <name>Mg(2+)</name>
        <dbReference type="ChEBI" id="CHEBI:18420"/>
    </ligand>
</feature>
<evidence type="ECO:0000313" key="13">
    <source>
        <dbReference type="Proteomes" id="UP000216024"/>
    </source>
</evidence>
<comment type="similarity">
    <text evidence="2 10">Belongs to the transketolase family. DXPS subfamily.</text>
</comment>
<dbReference type="PROSITE" id="PS00801">
    <property type="entry name" value="TRANSKETOLASE_1"/>
    <property type="match status" value="1"/>
</dbReference>
<feature type="binding site" evidence="10">
    <location>
        <position position="77"/>
    </location>
    <ligand>
        <name>thiamine diphosphate</name>
        <dbReference type="ChEBI" id="CHEBI:58937"/>
    </ligand>
</feature>
<keyword evidence="8 10" id="KW-0786">Thiamine pyrophosphate</keyword>
<dbReference type="EMBL" id="NIBG01000001">
    <property type="protein sequence ID" value="PAB60971.1"/>
    <property type="molecule type" value="Genomic_DNA"/>
</dbReference>
<comment type="function">
    <text evidence="10">Catalyzes the acyloin condensation reaction between C atoms 2 and 3 of pyruvate and glyceraldehyde 3-phosphate to yield 1-deoxy-D-xylulose-5-phosphate (DXP).</text>
</comment>
<feature type="binding site" evidence="10">
    <location>
        <begin position="118"/>
        <end position="120"/>
    </location>
    <ligand>
        <name>thiamine diphosphate</name>
        <dbReference type="ChEBI" id="CHEBI:58937"/>
    </ligand>
</feature>
<dbReference type="Gene3D" id="3.40.50.970">
    <property type="match status" value="2"/>
</dbReference>
<dbReference type="CDD" id="cd07033">
    <property type="entry name" value="TPP_PYR_DXS_TK_like"/>
    <property type="match status" value="1"/>
</dbReference>
<sequence length="626" mass="68592">MNRVQNFLDKVNTPNVCKASNYNELEVLAGEIRKYLIDKVSITGGHLASNLGVVELTLALHNVFDTSKDKIVWDVGHQTYVHKILTGRANEFDTLRQYKGLSGFPKRSESIHDHFDTGHSSTSISAALGMAKARDIKEEDYSVVAVIGDGALTGGMAFEALNHAGHSNTELIVILNDNEMSISPNVGGMSKYLNRLRTDPKYVKVKDEIEQLLNKIPAVGKTMAKTVGKAKDSLKHLLVPGVLFGELGFTYLGPVDGHDIKELKIVLERAKKIKGPVLVHTITKKGKGYSFAEKNPDKYHGISPFDVKSGKTLKKSTKGEESYSSVFGKALVNIGQKNKNVVAITAAMPTGTGLLDFSIKYPERFFDVGIAEQHAVTFAAGLAACGLTPVFAVYSTFLQRAYDQIIHDVCLQNLPVVFCLDRSGIVGNDGETHHGVFDLSFLTSVPNLTVMAPKDGKELENMLEYAVSLNKPVAIRYPRGTSQDFTSISNNYNISSGKSEVLTDGQDVCIIAIGKMVKVAYDAAIKLLDDNINCKVINARFAKPLDKDTLIKECKGIKNVLIIEDNLIKGGFGNKVLELFNEENIKCDLKLLGFPDEFIEHGDTEILMKAYKLDSNSIVQYIKGVL</sequence>
<comment type="pathway">
    <text evidence="1 10">Metabolic intermediate biosynthesis; 1-deoxy-D-xylulose 5-phosphate biosynthesis; 1-deoxy-D-xylulose 5-phosphate from D-glyceraldehyde 3-phosphate and pyruvate: step 1/1.</text>
</comment>
<dbReference type="GO" id="GO:0016114">
    <property type="term" value="P:terpenoid biosynthetic process"/>
    <property type="evidence" value="ECO:0007669"/>
    <property type="project" value="UniProtKB-UniRule"/>
</dbReference>
<reference evidence="12 13" key="1">
    <citation type="submission" date="2017-06" db="EMBL/GenBank/DDBJ databases">
        <title>Draft genome sequence of anaerobic fermentative bacterium Anaeromicrobium sediminis DY2726D isolated from West Pacific Ocean sediments.</title>
        <authorList>
            <person name="Zeng X."/>
        </authorList>
    </citation>
    <scope>NUCLEOTIDE SEQUENCE [LARGE SCALE GENOMIC DNA]</scope>
    <source>
        <strain evidence="12 13">DY2726D</strain>
    </source>
</reference>
<dbReference type="GO" id="GO:0009228">
    <property type="term" value="P:thiamine biosynthetic process"/>
    <property type="evidence" value="ECO:0007669"/>
    <property type="project" value="UniProtKB-UniRule"/>
</dbReference>
<dbReference type="InterPro" id="IPR005477">
    <property type="entry name" value="Dxylulose-5-P_synthase"/>
</dbReference>
<evidence type="ECO:0000256" key="3">
    <source>
        <dbReference type="ARBA" id="ARBA00011738"/>
    </source>
</evidence>
<evidence type="ECO:0000256" key="10">
    <source>
        <dbReference type="HAMAP-Rule" id="MF_00315"/>
    </source>
</evidence>
<dbReference type="InterPro" id="IPR029061">
    <property type="entry name" value="THDP-binding"/>
</dbReference>
<dbReference type="Proteomes" id="UP000216024">
    <property type="component" value="Unassembled WGS sequence"/>
</dbReference>
<dbReference type="RefSeq" id="WP_095129936.1">
    <property type="nucleotide sequence ID" value="NZ_NIBG01000001.1"/>
</dbReference>
<proteinExistence type="inferred from homology"/>
<comment type="cofactor">
    <cofactor evidence="10">
        <name>Mg(2+)</name>
        <dbReference type="ChEBI" id="CHEBI:18420"/>
    </cofactor>
    <text evidence="10">Binds 1 Mg(2+) ion per subunit.</text>
</comment>
<dbReference type="FunFam" id="3.40.50.970:FF:000005">
    <property type="entry name" value="1-deoxy-D-xylulose-5-phosphate synthase"/>
    <property type="match status" value="1"/>
</dbReference>
<keyword evidence="5 10" id="KW-0479">Metal-binding</keyword>
<dbReference type="InterPro" id="IPR033248">
    <property type="entry name" value="Transketolase_C"/>
</dbReference>
<dbReference type="Pfam" id="PF13292">
    <property type="entry name" value="DXP_synthase_N"/>
    <property type="match status" value="1"/>
</dbReference>
<dbReference type="AlphaFoldDB" id="A0A267MMZ1"/>
<accession>A0A267MMZ1</accession>
<keyword evidence="6 10" id="KW-0460">Magnesium</keyword>
<gene>
    <name evidence="10 12" type="primary">dxs</name>
    <name evidence="12" type="ORF">CCE28_00635</name>
</gene>
<keyword evidence="9 10" id="KW-0414">Isoprene biosynthesis</keyword>
<comment type="caution">
    <text evidence="12">The sequence shown here is derived from an EMBL/GenBank/DDBJ whole genome shotgun (WGS) entry which is preliminary data.</text>
</comment>
<dbReference type="Pfam" id="PF02779">
    <property type="entry name" value="Transket_pyr"/>
    <property type="match status" value="1"/>
</dbReference>